<feature type="non-terminal residue" evidence="1">
    <location>
        <position position="65"/>
    </location>
</feature>
<dbReference type="STRING" id="1330018.A0A167G179"/>
<reference evidence="1 2" key="1">
    <citation type="journal article" date="2016" name="Mol. Biol. Evol.">
        <title>Comparative Genomics of Early-Diverging Mushroom-Forming Fungi Provides Insights into the Origins of Lignocellulose Decay Capabilities.</title>
        <authorList>
            <person name="Nagy L.G."/>
            <person name="Riley R."/>
            <person name="Tritt A."/>
            <person name="Adam C."/>
            <person name="Daum C."/>
            <person name="Floudas D."/>
            <person name="Sun H."/>
            <person name="Yadav J.S."/>
            <person name="Pangilinan J."/>
            <person name="Larsson K.H."/>
            <person name="Matsuura K."/>
            <person name="Barry K."/>
            <person name="Labutti K."/>
            <person name="Kuo R."/>
            <person name="Ohm R.A."/>
            <person name="Bhattacharya S.S."/>
            <person name="Shirouzu T."/>
            <person name="Yoshinaga Y."/>
            <person name="Martin F.M."/>
            <person name="Grigoriev I.V."/>
            <person name="Hibbett D.S."/>
        </authorList>
    </citation>
    <scope>NUCLEOTIDE SEQUENCE [LARGE SCALE GENOMIC DNA]</scope>
    <source>
        <strain evidence="1 2">TUFC12733</strain>
    </source>
</reference>
<organism evidence="1 2">
    <name type="scientific">Calocera viscosa (strain TUFC12733)</name>
    <dbReference type="NCBI Taxonomy" id="1330018"/>
    <lineage>
        <taxon>Eukaryota</taxon>
        <taxon>Fungi</taxon>
        <taxon>Dikarya</taxon>
        <taxon>Basidiomycota</taxon>
        <taxon>Agaricomycotina</taxon>
        <taxon>Dacrymycetes</taxon>
        <taxon>Dacrymycetales</taxon>
        <taxon>Dacrymycetaceae</taxon>
        <taxon>Calocera</taxon>
    </lineage>
</organism>
<name>A0A167G179_CALVF</name>
<keyword evidence="2" id="KW-1185">Reference proteome</keyword>
<evidence type="ECO:0000313" key="1">
    <source>
        <dbReference type="EMBL" id="KZO90068.1"/>
    </source>
</evidence>
<proteinExistence type="predicted"/>
<sequence length="65" mass="7201">PRLLVSAPPEIALEFAKAYAEDPHFKRYLAPARGNGPPQYSQGANSLLYFRDANSRLRLCVPSAK</sequence>
<dbReference type="Proteomes" id="UP000076738">
    <property type="component" value="Unassembled WGS sequence"/>
</dbReference>
<feature type="non-terminal residue" evidence="1">
    <location>
        <position position="1"/>
    </location>
</feature>
<accession>A0A167G179</accession>
<evidence type="ECO:0000313" key="2">
    <source>
        <dbReference type="Proteomes" id="UP000076738"/>
    </source>
</evidence>
<protein>
    <submittedName>
        <fullName evidence="1">Uncharacterized protein</fullName>
    </submittedName>
</protein>
<gene>
    <name evidence="1" type="ORF">CALVIDRAFT_460296</name>
</gene>
<dbReference type="OrthoDB" id="3245961at2759"/>
<dbReference type="EMBL" id="KV417353">
    <property type="protein sequence ID" value="KZO90068.1"/>
    <property type="molecule type" value="Genomic_DNA"/>
</dbReference>
<dbReference type="AlphaFoldDB" id="A0A167G179"/>